<keyword evidence="2" id="KW-1133">Transmembrane helix</keyword>
<reference evidence="4" key="1">
    <citation type="journal article" date="2014" name="Int. J. Syst. Evol. Microbiol.">
        <title>Complete genome sequence of Corynebacterium casei LMG S-19264T (=DSM 44701T), isolated from a smear-ripened cheese.</title>
        <authorList>
            <consortium name="US DOE Joint Genome Institute (JGI-PGF)"/>
            <person name="Walter F."/>
            <person name="Albersmeier A."/>
            <person name="Kalinowski J."/>
            <person name="Ruckert C."/>
        </authorList>
    </citation>
    <scope>NUCLEOTIDE SEQUENCE</scope>
    <source>
        <strain evidence="4">CGMCC 1.10998</strain>
    </source>
</reference>
<dbReference type="Pfam" id="PF04397">
    <property type="entry name" value="LytTR"/>
    <property type="match status" value="1"/>
</dbReference>
<keyword evidence="2" id="KW-0472">Membrane</keyword>
<evidence type="ECO:0000313" key="4">
    <source>
        <dbReference type="EMBL" id="GGC67116.1"/>
    </source>
</evidence>
<evidence type="ECO:0000256" key="1">
    <source>
        <dbReference type="SAM" id="MobiDB-lite"/>
    </source>
</evidence>
<evidence type="ECO:0000256" key="2">
    <source>
        <dbReference type="SAM" id="Phobius"/>
    </source>
</evidence>
<dbReference type="PROSITE" id="PS50930">
    <property type="entry name" value="HTH_LYTTR"/>
    <property type="match status" value="1"/>
</dbReference>
<dbReference type="PIRSF" id="PIRSF031767">
    <property type="entry name" value="MHYE_LytTR"/>
    <property type="match status" value="1"/>
</dbReference>
<feature type="transmembrane region" description="Helical" evidence="2">
    <location>
        <begin position="45"/>
        <end position="64"/>
    </location>
</feature>
<dbReference type="InterPro" id="IPR046947">
    <property type="entry name" value="LytR-like"/>
</dbReference>
<comment type="caution">
    <text evidence="4">The sequence shown here is derived from an EMBL/GenBank/DDBJ whole genome shotgun (WGS) entry which is preliminary data.</text>
</comment>
<reference evidence="4" key="2">
    <citation type="submission" date="2020-09" db="EMBL/GenBank/DDBJ databases">
        <authorList>
            <person name="Sun Q."/>
            <person name="Zhou Y."/>
        </authorList>
    </citation>
    <scope>NUCLEOTIDE SEQUENCE</scope>
    <source>
        <strain evidence="4">CGMCC 1.10998</strain>
    </source>
</reference>
<gene>
    <name evidence="4" type="primary">rpfD</name>
    <name evidence="4" type="ORF">GCM10011396_12630</name>
</gene>
<dbReference type="GO" id="GO:0003677">
    <property type="term" value="F:DNA binding"/>
    <property type="evidence" value="ECO:0007669"/>
    <property type="project" value="InterPro"/>
</dbReference>
<feature type="transmembrane region" description="Helical" evidence="2">
    <location>
        <begin position="84"/>
        <end position="100"/>
    </location>
</feature>
<dbReference type="PANTHER" id="PTHR37299">
    <property type="entry name" value="TRANSCRIPTIONAL REGULATOR-RELATED"/>
    <property type="match status" value="1"/>
</dbReference>
<sequence>MNPDHSTSIDSSDQSNEPAGTQLHPGAVGHDLLARYQPWRHIVEPGFWIALLCFQATANSVVAWLDMQRAGLGFALWEPVSWEFSSNLVILALVPAVLAFERRYPLQLATWRKNWPMHVLGSIVFCLVHVAAMVIIRKLVYLLMGSTYDFGNWLRETGYEYLKDVRGYASILTGVALYRLFLLRLQGEARLLEAPESGPPVESIDRPERFLVRKLGKEFLLPAAEVEWLQAWGNYVNLRVRAHDYPLRSTMAAVESRLDASRFVRVHRSYIVNLDYVTEIVPLDSGDARATMRDGSQVPISRRFRENLRKLSVA</sequence>
<dbReference type="EMBL" id="BMED01000001">
    <property type="protein sequence ID" value="GGC67116.1"/>
    <property type="molecule type" value="Genomic_DNA"/>
</dbReference>
<proteinExistence type="predicted"/>
<dbReference type="SMART" id="SM00850">
    <property type="entry name" value="LytTR"/>
    <property type="match status" value="1"/>
</dbReference>
<protein>
    <recommendedName>
        <fullName evidence="3">HTH LytTR-type domain-containing protein</fullName>
    </recommendedName>
</protein>
<dbReference type="RefSeq" id="WP_188565080.1">
    <property type="nucleotide sequence ID" value="NZ_BMED01000001.1"/>
</dbReference>
<dbReference type="InterPro" id="IPR007492">
    <property type="entry name" value="LytTR_DNA-bd_dom"/>
</dbReference>
<name>A0A916XEX4_9BURK</name>
<dbReference type="Gene3D" id="2.40.50.1020">
    <property type="entry name" value="LytTr DNA-binding domain"/>
    <property type="match status" value="1"/>
</dbReference>
<dbReference type="AlphaFoldDB" id="A0A916XEX4"/>
<keyword evidence="5" id="KW-1185">Reference proteome</keyword>
<feature type="region of interest" description="Disordered" evidence="1">
    <location>
        <begin position="1"/>
        <end position="22"/>
    </location>
</feature>
<evidence type="ECO:0000313" key="5">
    <source>
        <dbReference type="Proteomes" id="UP000637423"/>
    </source>
</evidence>
<dbReference type="InterPro" id="IPR012379">
    <property type="entry name" value="LytTR_MHYE"/>
</dbReference>
<feature type="compositionally biased region" description="Polar residues" evidence="1">
    <location>
        <begin position="1"/>
        <end position="19"/>
    </location>
</feature>
<dbReference type="Proteomes" id="UP000637423">
    <property type="component" value="Unassembled WGS sequence"/>
</dbReference>
<accession>A0A916XEX4</accession>
<feature type="domain" description="HTH LytTR-type" evidence="3">
    <location>
        <begin position="210"/>
        <end position="314"/>
    </location>
</feature>
<organism evidence="4 5">
    <name type="scientific">Undibacterium terreum</name>
    <dbReference type="NCBI Taxonomy" id="1224302"/>
    <lineage>
        <taxon>Bacteria</taxon>
        <taxon>Pseudomonadati</taxon>
        <taxon>Pseudomonadota</taxon>
        <taxon>Betaproteobacteria</taxon>
        <taxon>Burkholderiales</taxon>
        <taxon>Oxalobacteraceae</taxon>
        <taxon>Undibacterium</taxon>
    </lineage>
</organism>
<feature type="transmembrane region" description="Helical" evidence="2">
    <location>
        <begin position="120"/>
        <end position="145"/>
    </location>
</feature>
<keyword evidence="2" id="KW-0812">Transmembrane</keyword>
<dbReference type="PANTHER" id="PTHR37299:SF1">
    <property type="entry name" value="STAGE 0 SPORULATION PROTEIN A HOMOLOG"/>
    <property type="match status" value="1"/>
</dbReference>
<dbReference type="GO" id="GO:0000156">
    <property type="term" value="F:phosphorelay response regulator activity"/>
    <property type="evidence" value="ECO:0007669"/>
    <property type="project" value="InterPro"/>
</dbReference>
<evidence type="ECO:0000259" key="3">
    <source>
        <dbReference type="PROSITE" id="PS50930"/>
    </source>
</evidence>